<evidence type="ECO:0000259" key="5">
    <source>
        <dbReference type="PROSITE" id="PS51123"/>
    </source>
</evidence>
<evidence type="ECO:0000256" key="3">
    <source>
        <dbReference type="ARBA" id="ARBA00023237"/>
    </source>
</evidence>
<accession>I4AKE5</accession>
<name>I4AKE5_BERLS</name>
<comment type="subcellular location">
    <subcellularLocation>
        <location evidence="1">Cell outer membrane</location>
    </subcellularLocation>
</comment>
<organism evidence="6 7">
    <name type="scientific">Bernardetia litoralis (strain ATCC 23117 / DSM 6794 / NBRC 15988 / NCIMB 1366 / Fx l1 / Sio-4)</name>
    <name type="common">Flexibacter litoralis</name>
    <dbReference type="NCBI Taxonomy" id="880071"/>
    <lineage>
        <taxon>Bacteria</taxon>
        <taxon>Pseudomonadati</taxon>
        <taxon>Bacteroidota</taxon>
        <taxon>Cytophagia</taxon>
        <taxon>Cytophagales</taxon>
        <taxon>Bernardetiaceae</taxon>
        <taxon>Bernardetia</taxon>
    </lineage>
</organism>
<keyword evidence="2 4" id="KW-0472">Membrane</keyword>
<evidence type="ECO:0000313" key="6">
    <source>
        <dbReference type="EMBL" id="AFM04430.1"/>
    </source>
</evidence>
<protein>
    <submittedName>
        <fullName evidence="6">Outer membrane protein/peptidoglycan-associated (Lipo)protein</fullName>
    </submittedName>
</protein>
<keyword evidence="7" id="KW-1185">Reference proteome</keyword>
<dbReference type="STRING" id="880071.Fleli_2046"/>
<feature type="domain" description="OmpA-like" evidence="5">
    <location>
        <begin position="373"/>
        <end position="486"/>
    </location>
</feature>
<dbReference type="InterPro" id="IPR050330">
    <property type="entry name" value="Bact_OuterMem_StrucFunc"/>
</dbReference>
<dbReference type="InterPro" id="IPR006664">
    <property type="entry name" value="OMP_bac"/>
</dbReference>
<evidence type="ECO:0000256" key="4">
    <source>
        <dbReference type="PROSITE-ProRule" id="PRU00473"/>
    </source>
</evidence>
<dbReference type="Gene3D" id="2.130.10.10">
    <property type="entry name" value="YVTN repeat-like/Quinoprotein amine dehydrogenase"/>
    <property type="match status" value="2"/>
</dbReference>
<dbReference type="PROSITE" id="PS51123">
    <property type="entry name" value="OMPA_2"/>
    <property type="match status" value="1"/>
</dbReference>
<keyword evidence="3" id="KW-0998">Cell outer membrane</keyword>
<dbReference type="InterPro" id="IPR006665">
    <property type="entry name" value="OmpA-like"/>
</dbReference>
<evidence type="ECO:0000256" key="2">
    <source>
        <dbReference type="ARBA" id="ARBA00023136"/>
    </source>
</evidence>
<dbReference type="SUPFAM" id="SSF103088">
    <property type="entry name" value="OmpA-like"/>
    <property type="match status" value="1"/>
</dbReference>
<dbReference type="RefSeq" id="WP_014797877.1">
    <property type="nucleotide sequence ID" value="NC_018018.1"/>
</dbReference>
<evidence type="ECO:0000313" key="7">
    <source>
        <dbReference type="Proteomes" id="UP000006054"/>
    </source>
</evidence>
<dbReference type="Proteomes" id="UP000006054">
    <property type="component" value="Chromosome"/>
</dbReference>
<dbReference type="InterPro" id="IPR011110">
    <property type="entry name" value="Reg_prop"/>
</dbReference>
<dbReference type="InterPro" id="IPR036737">
    <property type="entry name" value="OmpA-like_sf"/>
</dbReference>
<dbReference type="Gene3D" id="3.30.1330.60">
    <property type="entry name" value="OmpA-like domain"/>
    <property type="match status" value="1"/>
</dbReference>
<dbReference type="KEGG" id="fli:Fleli_2046"/>
<dbReference type="eggNOG" id="COG3292">
    <property type="taxonomic scope" value="Bacteria"/>
</dbReference>
<dbReference type="SUPFAM" id="SSF63829">
    <property type="entry name" value="Calcium-dependent phosphotriesterase"/>
    <property type="match status" value="1"/>
</dbReference>
<evidence type="ECO:0000256" key="1">
    <source>
        <dbReference type="ARBA" id="ARBA00004442"/>
    </source>
</evidence>
<gene>
    <name evidence="6" type="ordered locus">Fleli_2046</name>
</gene>
<dbReference type="CDD" id="cd07185">
    <property type="entry name" value="OmpA_C-like"/>
    <property type="match status" value="1"/>
</dbReference>
<dbReference type="AlphaFoldDB" id="I4AKE5"/>
<proteinExistence type="predicted"/>
<dbReference type="OrthoDB" id="611024at2"/>
<dbReference type="Pfam" id="PF00691">
    <property type="entry name" value="OmpA"/>
    <property type="match status" value="1"/>
</dbReference>
<reference evidence="7" key="1">
    <citation type="submission" date="2012-06" db="EMBL/GenBank/DDBJ databases">
        <title>The complete genome of Flexibacter litoralis DSM 6794.</title>
        <authorList>
            <person name="Lucas S."/>
            <person name="Copeland A."/>
            <person name="Lapidus A."/>
            <person name="Glavina del Rio T."/>
            <person name="Dalin E."/>
            <person name="Tice H."/>
            <person name="Bruce D."/>
            <person name="Goodwin L."/>
            <person name="Pitluck S."/>
            <person name="Peters L."/>
            <person name="Ovchinnikova G."/>
            <person name="Lu M."/>
            <person name="Kyrpides N."/>
            <person name="Mavromatis K."/>
            <person name="Ivanova N."/>
            <person name="Brettin T."/>
            <person name="Detter J.C."/>
            <person name="Han C."/>
            <person name="Larimer F."/>
            <person name="Land M."/>
            <person name="Hauser L."/>
            <person name="Markowitz V."/>
            <person name="Cheng J.-F."/>
            <person name="Hugenholtz P."/>
            <person name="Woyke T."/>
            <person name="Wu D."/>
            <person name="Spring S."/>
            <person name="Lang E."/>
            <person name="Kopitz M."/>
            <person name="Brambilla E."/>
            <person name="Klenk H.-P."/>
            <person name="Eisen J.A."/>
        </authorList>
    </citation>
    <scope>NUCLEOTIDE SEQUENCE [LARGE SCALE GENOMIC DNA]</scope>
    <source>
        <strain evidence="7">ATCC 23117 / DSM 6794 / NBRC 15988 / NCIMB 1366 / Sio-4</strain>
    </source>
</reference>
<dbReference type="eggNOG" id="COG2885">
    <property type="taxonomic scope" value="Bacteria"/>
</dbReference>
<sequence length="486" mass="55616">MIKKINIQILFLISFFILESSLKTNIAYSQVFLPVDLIKESDGKLPVHSIFVDKDNHKWIGTEKGVFQIEEVTEEALVNANEFLPKMSILHIKKAVNDKIWFVTYSNEVIILDIQTNEQIKQNFDFLNGKIISNLLFSDNSKTVWVASRGNGLWKKTGANSTKIEVKKNDETINDIVFFNGMLFAATETGLYYTKNISTTDKKHKFKSVSGFTKGSKMIVYKNQLWVLGYDKKDKGTLKTTKDGKKWTIYSLSAPFEYQVPNIMEFDSKGNLWVAADRVAKFEAFATGNNKKWTEFGEKQGFQSNSALSLAIDKNDNIWVGTEGRGLFVRVNYPEKLTEKEENTEQEIESIADLDELKEEKNLSDLLNTEEIETIKGKKLRLKVQFKTAKADILPEYEEELNELVIFMNKNTEIRILIEGHTAPVGNAQKNQELSEQRASEVRNYLIQKGISQNRIRTVGYGGNRPISTNPEQIKENRRVEVIFVD</sequence>
<dbReference type="GO" id="GO:0009279">
    <property type="term" value="C:cell outer membrane"/>
    <property type="evidence" value="ECO:0007669"/>
    <property type="project" value="UniProtKB-SubCell"/>
</dbReference>
<dbReference type="InterPro" id="IPR015943">
    <property type="entry name" value="WD40/YVTN_repeat-like_dom_sf"/>
</dbReference>
<dbReference type="HOGENOM" id="CLU_602371_0_0_10"/>
<dbReference type="PANTHER" id="PTHR30329:SF21">
    <property type="entry name" value="LIPOPROTEIN YIAD-RELATED"/>
    <property type="match status" value="1"/>
</dbReference>
<dbReference type="Pfam" id="PF07494">
    <property type="entry name" value="Reg_prop"/>
    <property type="match status" value="1"/>
</dbReference>
<dbReference type="EMBL" id="CP003345">
    <property type="protein sequence ID" value="AFM04430.1"/>
    <property type="molecule type" value="Genomic_DNA"/>
</dbReference>
<dbReference type="PRINTS" id="PR01021">
    <property type="entry name" value="OMPADOMAIN"/>
</dbReference>
<dbReference type="PANTHER" id="PTHR30329">
    <property type="entry name" value="STATOR ELEMENT OF FLAGELLAR MOTOR COMPLEX"/>
    <property type="match status" value="1"/>
</dbReference>